<dbReference type="SUPFAM" id="SSF140736">
    <property type="entry name" value="Rv1873-like"/>
    <property type="match status" value="1"/>
</dbReference>
<dbReference type="InterPro" id="IPR036287">
    <property type="entry name" value="Rv1873-like_sf"/>
</dbReference>
<dbReference type="AlphaFoldDB" id="A0A2P7EDD4"/>
<sequence length="153" mass="16977">MTQKDLHRFFQAQNNGSPSTYNSALAELAIGRKTGHWIWFVLPQLAGLGHSEMAKRYGLADLEEARDYLADPLLGQRLQAVISVIDEQLNQPAQSLELLMGGELDAAKTVSSLTLFEAAGMKSATLLLDRVGRRCERTLHKCRSDSQIDHQTL</sequence>
<dbReference type="Gene3D" id="1.25.40.380">
    <property type="entry name" value="Protein of unknown function DUF1810"/>
    <property type="match status" value="1"/>
</dbReference>
<organism evidence="1 2">
    <name type="scientific">Synechococcus lacustris str. Tous</name>
    <dbReference type="NCBI Taxonomy" id="1910958"/>
    <lineage>
        <taxon>Bacteria</taxon>
        <taxon>Bacillati</taxon>
        <taxon>Cyanobacteriota</taxon>
        <taxon>Cyanophyceae</taxon>
        <taxon>Synechococcales</taxon>
        <taxon>Synechococcaceae</taxon>
        <taxon>Synechococcus</taxon>
    </lineage>
</organism>
<dbReference type="Proteomes" id="UP000240206">
    <property type="component" value="Unassembled WGS sequence"/>
</dbReference>
<comment type="caution">
    <text evidence="1">The sequence shown here is derived from an EMBL/GenBank/DDBJ whole genome shotgun (WGS) entry which is preliminary data.</text>
</comment>
<dbReference type="RefSeq" id="WP_106500289.1">
    <property type="nucleotide sequence ID" value="NZ_PXVC01000041.1"/>
</dbReference>
<dbReference type="Pfam" id="PF08837">
    <property type="entry name" value="DUF1810"/>
    <property type="match status" value="1"/>
</dbReference>
<keyword evidence="2" id="KW-1185">Reference proteome</keyword>
<reference evidence="2" key="1">
    <citation type="submission" date="2018-03" db="EMBL/GenBank/DDBJ databases">
        <title>Ecological and genomic features of two cosmopolitan and abundant freshwater picocyanobacteria.</title>
        <authorList>
            <person name="Cabello-Yeves P.J."/>
            <person name="Picazo A."/>
            <person name="Camacho A."/>
            <person name="Callieri C."/>
            <person name="Rosselli R."/>
            <person name="Roda-Garcia J."/>
            <person name="Coutinho F.H."/>
            <person name="Rodriguez-Valera F."/>
        </authorList>
    </citation>
    <scope>NUCLEOTIDE SEQUENCE [LARGE SCALE GENOMIC DNA]</scope>
    <source>
        <strain evidence="2">Tous</strain>
    </source>
</reference>
<evidence type="ECO:0000313" key="2">
    <source>
        <dbReference type="Proteomes" id="UP000240206"/>
    </source>
</evidence>
<name>A0A2P7EDD4_9SYNE</name>
<dbReference type="EMBL" id="PXVC01000041">
    <property type="protein sequence ID" value="PSI01240.1"/>
    <property type="molecule type" value="Genomic_DNA"/>
</dbReference>
<gene>
    <name evidence="1" type="ORF">C7K08_08905</name>
</gene>
<evidence type="ECO:0000313" key="1">
    <source>
        <dbReference type="EMBL" id="PSI01240.1"/>
    </source>
</evidence>
<dbReference type="InterPro" id="IPR014937">
    <property type="entry name" value="DUF1810"/>
</dbReference>
<protein>
    <submittedName>
        <fullName evidence="1">DUF1810 domain-containing protein</fullName>
    </submittedName>
</protein>
<proteinExistence type="predicted"/>
<accession>A0A2P7EDD4</accession>